<evidence type="ECO:0000256" key="2">
    <source>
        <dbReference type="RuleBase" id="RU003793"/>
    </source>
</evidence>
<dbReference type="PANTHER" id="PTHR30487:SF0">
    <property type="entry name" value="PREPILIN LEADER PEPTIDASE_N-METHYLTRANSFERASE-RELATED"/>
    <property type="match status" value="1"/>
</dbReference>
<protein>
    <submittedName>
        <fullName evidence="5">Prepilin peptidase</fullName>
    </submittedName>
</protein>
<feature type="transmembrane region" description="Helical" evidence="3">
    <location>
        <begin position="191"/>
        <end position="216"/>
    </location>
</feature>
<organism evidence="5 6">
    <name type="scientific">Streptomyces cacaoi</name>
    <dbReference type="NCBI Taxonomy" id="1898"/>
    <lineage>
        <taxon>Bacteria</taxon>
        <taxon>Bacillati</taxon>
        <taxon>Actinomycetota</taxon>
        <taxon>Actinomycetes</taxon>
        <taxon>Kitasatosporales</taxon>
        <taxon>Streptomycetaceae</taxon>
        <taxon>Streptomyces</taxon>
    </lineage>
</organism>
<evidence type="ECO:0000256" key="1">
    <source>
        <dbReference type="ARBA" id="ARBA00005801"/>
    </source>
</evidence>
<dbReference type="GO" id="GO:0006465">
    <property type="term" value="P:signal peptide processing"/>
    <property type="evidence" value="ECO:0007669"/>
    <property type="project" value="TreeGrafter"/>
</dbReference>
<dbReference type="InterPro" id="IPR014032">
    <property type="entry name" value="Peptidase_A24A_bac"/>
</dbReference>
<dbReference type="GO" id="GO:0005886">
    <property type="term" value="C:plasma membrane"/>
    <property type="evidence" value="ECO:0007669"/>
    <property type="project" value="TreeGrafter"/>
</dbReference>
<dbReference type="EMBL" id="BJMM01000027">
    <property type="protein sequence ID" value="GEB52129.1"/>
    <property type="molecule type" value="Genomic_DNA"/>
</dbReference>
<feature type="transmembrane region" description="Helical" evidence="3">
    <location>
        <begin position="162"/>
        <end position="179"/>
    </location>
</feature>
<dbReference type="Proteomes" id="UP000319210">
    <property type="component" value="Unassembled WGS sequence"/>
</dbReference>
<dbReference type="Pfam" id="PF01478">
    <property type="entry name" value="Peptidase_A24"/>
    <property type="match status" value="1"/>
</dbReference>
<dbReference type="InterPro" id="IPR000045">
    <property type="entry name" value="Prepilin_IV_endopep_pep"/>
</dbReference>
<dbReference type="PRINTS" id="PR00864">
    <property type="entry name" value="PREPILNPTASE"/>
</dbReference>
<gene>
    <name evidence="5" type="ORF">SCA03_46800</name>
</gene>
<dbReference type="AlphaFoldDB" id="A0A4Y3R446"/>
<keyword evidence="6" id="KW-1185">Reference proteome</keyword>
<accession>A0A4Y3R446</accession>
<feature type="transmembrane region" description="Helical" evidence="3">
    <location>
        <begin position="135"/>
        <end position="156"/>
    </location>
</feature>
<evidence type="ECO:0000313" key="6">
    <source>
        <dbReference type="Proteomes" id="UP000319210"/>
    </source>
</evidence>
<dbReference type="GO" id="GO:0004190">
    <property type="term" value="F:aspartic-type endopeptidase activity"/>
    <property type="evidence" value="ECO:0007669"/>
    <property type="project" value="InterPro"/>
</dbReference>
<dbReference type="InterPro" id="IPR050882">
    <property type="entry name" value="Prepilin_peptidase/N-MTase"/>
</dbReference>
<reference evidence="5 6" key="1">
    <citation type="submission" date="2019-06" db="EMBL/GenBank/DDBJ databases">
        <title>Whole genome shotgun sequence of Streptomyces cacaoi subsp. cacaoi NBRC 12748.</title>
        <authorList>
            <person name="Hosoyama A."/>
            <person name="Uohara A."/>
            <person name="Ohji S."/>
            <person name="Ichikawa N."/>
        </authorList>
    </citation>
    <scope>NUCLEOTIDE SEQUENCE [LARGE SCALE GENOMIC DNA]</scope>
    <source>
        <strain evidence="5 6">NBRC 12748</strain>
    </source>
</reference>
<dbReference type="PANTHER" id="PTHR30487">
    <property type="entry name" value="TYPE 4 PREPILIN-LIKE PROTEINS LEADER PEPTIDE-PROCESSING ENZYME"/>
    <property type="match status" value="1"/>
</dbReference>
<keyword evidence="3" id="KW-1133">Transmembrane helix</keyword>
<name>A0A4Y3R446_STRCI</name>
<sequence length="258" mass="25895">MSAAVYGAAVGALLPRAVYRLAVEPEQPWRTACPAGHPLGSGVRGLLGAARCPRCATTGRTGPDDVHEGAPATGPQGAYGSGRVVPVVVGALVCAGLTAAVGTRPELVVWLLATPVALLLTEVDRRVQRLPDLLTLPLAAGVALLLGPAALLPGAAGSWPRALLGGLVLAGAFFVLFLISPRGMGFGDVKLALTLGVVLGWYGWGVLFAGAFLGFLSGSLYGVALMATRRAGRGTAMAFGPFMVLGALGGVLVAAPAA</sequence>
<evidence type="ECO:0000256" key="3">
    <source>
        <dbReference type="SAM" id="Phobius"/>
    </source>
</evidence>
<dbReference type="Gene3D" id="1.20.120.1220">
    <property type="match status" value="1"/>
</dbReference>
<keyword evidence="3" id="KW-0472">Membrane</keyword>
<comment type="caution">
    <text evidence="5">The sequence shown here is derived from an EMBL/GenBank/DDBJ whole genome shotgun (WGS) entry which is preliminary data.</text>
</comment>
<evidence type="ECO:0000313" key="5">
    <source>
        <dbReference type="EMBL" id="GEB52129.1"/>
    </source>
</evidence>
<feature type="transmembrane region" description="Helical" evidence="3">
    <location>
        <begin position="84"/>
        <end position="101"/>
    </location>
</feature>
<proteinExistence type="inferred from homology"/>
<feature type="transmembrane region" description="Helical" evidence="3">
    <location>
        <begin position="236"/>
        <end position="255"/>
    </location>
</feature>
<evidence type="ECO:0000259" key="4">
    <source>
        <dbReference type="Pfam" id="PF01478"/>
    </source>
</evidence>
<feature type="domain" description="Prepilin type IV endopeptidase peptidase" evidence="4">
    <location>
        <begin position="113"/>
        <end position="218"/>
    </location>
</feature>
<keyword evidence="3" id="KW-0812">Transmembrane</keyword>
<comment type="similarity">
    <text evidence="1 2">Belongs to the peptidase A24 family.</text>
</comment>